<feature type="transmembrane region" description="Helical" evidence="6">
    <location>
        <begin position="211"/>
        <end position="229"/>
    </location>
</feature>
<reference evidence="7 8" key="1">
    <citation type="submission" date="2019-06" db="EMBL/GenBank/DDBJ databases">
        <title>Mycoplasma falconis type strain whole genome sequence.</title>
        <authorList>
            <person name="Spergser J."/>
        </authorList>
    </citation>
    <scope>NUCLEOTIDE SEQUENCE [LARGE SCALE GENOMIC DNA]</scope>
    <source>
        <strain evidence="7 8">ATCC 51372</strain>
    </source>
</reference>
<dbReference type="Gene3D" id="1.20.1080.10">
    <property type="entry name" value="Glycerol uptake facilitator protein"/>
    <property type="match status" value="1"/>
</dbReference>
<protein>
    <submittedName>
        <fullName evidence="7">Uncharacterized protein</fullName>
    </submittedName>
</protein>
<keyword evidence="8" id="KW-1185">Reference proteome</keyword>
<evidence type="ECO:0000256" key="4">
    <source>
        <dbReference type="ARBA" id="ARBA00023136"/>
    </source>
</evidence>
<sequence>MPIRPTFSGSPMDNDNGNTKTLTSINLGPTVKTTELEVVKNKVNDPKGIIPNGIYRVFNHEIKLRKFMISLDLIVFFASLIISLLFGLIPSLFNKQEGYITPWGWYIIPVLLMAITLTNSIFEGIELGGIKNAIVSYRELITRGQLTAPPFISILYLKLNLKQVRRTWFIIAFIFYIGLFTLIFWALKDKKFSETVDFGKWIHNSFPNPDIVVYILCGIIGMVLVLYIVNSIYRKKRIIDIQTFFGHDVMNVNEVQTKKTNAHKFWAKIFFISILVLLVLPFIIYILVKKFGMKGK</sequence>
<evidence type="ECO:0000256" key="3">
    <source>
        <dbReference type="ARBA" id="ARBA00022989"/>
    </source>
</evidence>
<comment type="subcellular location">
    <subcellularLocation>
        <location evidence="1">Membrane</location>
        <topology evidence="1">Multi-pass membrane protein</topology>
    </subcellularLocation>
</comment>
<organism evidence="7 8">
    <name type="scientific">[Mycoplasma] falconis</name>
    <dbReference type="NCBI Taxonomy" id="92403"/>
    <lineage>
        <taxon>Bacteria</taxon>
        <taxon>Bacillati</taxon>
        <taxon>Mycoplasmatota</taxon>
        <taxon>Mycoplasmoidales</taxon>
        <taxon>Metamycoplasmataceae</taxon>
        <taxon>Metamycoplasma</taxon>
    </lineage>
</organism>
<dbReference type="AlphaFoldDB" id="A0A501X8X7"/>
<dbReference type="Proteomes" id="UP000319776">
    <property type="component" value="Unassembled WGS sequence"/>
</dbReference>
<feature type="transmembrane region" description="Helical" evidence="6">
    <location>
        <begin position="265"/>
        <end position="288"/>
    </location>
</feature>
<gene>
    <name evidence="7" type="ORF">FJO69_02610</name>
</gene>
<evidence type="ECO:0000256" key="2">
    <source>
        <dbReference type="ARBA" id="ARBA00022692"/>
    </source>
</evidence>
<comment type="caution">
    <text evidence="7">The sequence shown here is derived from an EMBL/GenBank/DDBJ whole genome shotgun (WGS) entry which is preliminary data.</text>
</comment>
<keyword evidence="3 6" id="KW-1133">Transmembrane helix</keyword>
<feature type="transmembrane region" description="Helical" evidence="6">
    <location>
        <begin position="73"/>
        <end position="93"/>
    </location>
</feature>
<dbReference type="EMBL" id="VFSS01000010">
    <property type="protein sequence ID" value="TPE56980.1"/>
    <property type="molecule type" value="Genomic_DNA"/>
</dbReference>
<feature type="transmembrane region" description="Helical" evidence="6">
    <location>
        <begin position="105"/>
        <end position="122"/>
    </location>
</feature>
<name>A0A501X8X7_9BACT</name>
<dbReference type="InterPro" id="IPR059214">
    <property type="entry name" value="MSC_0882-like"/>
</dbReference>
<proteinExistence type="predicted"/>
<feature type="transmembrane region" description="Helical" evidence="6">
    <location>
        <begin position="168"/>
        <end position="187"/>
    </location>
</feature>
<keyword evidence="4 6" id="KW-0472">Membrane</keyword>
<evidence type="ECO:0000313" key="8">
    <source>
        <dbReference type="Proteomes" id="UP000319776"/>
    </source>
</evidence>
<accession>A0A501X8X7</accession>
<dbReference type="InterPro" id="IPR023271">
    <property type="entry name" value="Aquaporin-like"/>
</dbReference>
<evidence type="ECO:0000313" key="7">
    <source>
        <dbReference type="EMBL" id="TPE56980.1"/>
    </source>
</evidence>
<keyword evidence="2 6" id="KW-0812">Transmembrane</keyword>
<dbReference type="RefSeq" id="WP_140781514.1">
    <property type="nucleotide sequence ID" value="NZ_VFSS01000010.1"/>
</dbReference>
<dbReference type="NCBIfam" id="NF045846">
    <property type="entry name" value="MSC0882_dom"/>
    <property type="match status" value="1"/>
</dbReference>
<evidence type="ECO:0000256" key="6">
    <source>
        <dbReference type="SAM" id="Phobius"/>
    </source>
</evidence>
<evidence type="ECO:0000256" key="1">
    <source>
        <dbReference type="ARBA" id="ARBA00004141"/>
    </source>
</evidence>
<evidence type="ECO:0000256" key="5">
    <source>
        <dbReference type="SAM" id="MobiDB-lite"/>
    </source>
</evidence>
<dbReference type="OrthoDB" id="397874at2"/>
<dbReference type="GO" id="GO:0016020">
    <property type="term" value="C:membrane"/>
    <property type="evidence" value="ECO:0007669"/>
    <property type="project" value="UniProtKB-SubCell"/>
</dbReference>
<feature type="region of interest" description="Disordered" evidence="5">
    <location>
        <begin position="1"/>
        <end position="20"/>
    </location>
</feature>
<feature type="compositionally biased region" description="Polar residues" evidence="5">
    <location>
        <begin position="7"/>
        <end position="20"/>
    </location>
</feature>